<evidence type="ECO:0000313" key="2">
    <source>
        <dbReference type="EnsemblMetazoa" id="SMAR011689-PA"/>
    </source>
</evidence>
<proteinExistence type="predicted"/>
<accession>T1JD10</accession>
<evidence type="ECO:0000313" key="3">
    <source>
        <dbReference type="Proteomes" id="UP000014500"/>
    </source>
</evidence>
<dbReference type="Proteomes" id="UP000014500">
    <property type="component" value="Unassembled WGS sequence"/>
</dbReference>
<protein>
    <submittedName>
        <fullName evidence="2">Uncharacterized protein</fullName>
    </submittedName>
</protein>
<keyword evidence="3" id="KW-1185">Reference proteome</keyword>
<sequence length="68" mass="7510">MHIDLAGVLTPAKQRVIRPENQNQKTSSSGKSNQIRLINECLSSQLANVISMSLNNLSLSKSKIIQFD</sequence>
<organism evidence="2 3">
    <name type="scientific">Strigamia maritima</name>
    <name type="common">European centipede</name>
    <name type="synonym">Geophilus maritimus</name>
    <dbReference type="NCBI Taxonomy" id="126957"/>
    <lineage>
        <taxon>Eukaryota</taxon>
        <taxon>Metazoa</taxon>
        <taxon>Ecdysozoa</taxon>
        <taxon>Arthropoda</taxon>
        <taxon>Myriapoda</taxon>
        <taxon>Chilopoda</taxon>
        <taxon>Pleurostigmophora</taxon>
        <taxon>Geophilomorpha</taxon>
        <taxon>Linotaeniidae</taxon>
        <taxon>Strigamia</taxon>
    </lineage>
</organism>
<dbReference type="EnsemblMetazoa" id="SMAR011689-RA">
    <property type="protein sequence ID" value="SMAR011689-PA"/>
    <property type="gene ID" value="SMAR011689"/>
</dbReference>
<feature type="region of interest" description="Disordered" evidence="1">
    <location>
        <begin position="1"/>
        <end position="32"/>
    </location>
</feature>
<evidence type="ECO:0000256" key="1">
    <source>
        <dbReference type="SAM" id="MobiDB-lite"/>
    </source>
</evidence>
<reference evidence="3" key="1">
    <citation type="submission" date="2011-05" db="EMBL/GenBank/DDBJ databases">
        <authorList>
            <person name="Richards S.R."/>
            <person name="Qu J."/>
            <person name="Jiang H."/>
            <person name="Jhangiani S.N."/>
            <person name="Agravi P."/>
            <person name="Goodspeed R."/>
            <person name="Gross S."/>
            <person name="Mandapat C."/>
            <person name="Jackson L."/>
            <person name="Mathew T."/>
            <person name="Pu L."/>
            <person name="Thornton R."/>
            <person name="Saada N."/>
            <person name="Wilczek-Boney K.B."/>
            <person name="Lee S."/>
            <person name="Kovar C."/>
            <person name="Wu Y."/>
            <person name="Scherer S.E."/>
            <person name="Worley K.C."/>
            <person name="Muzny D.M."/>
            <person name="Gibbs R."/>
        </authorList>
    </citation>
    <scope>NUCLEOTIDE SEQUENCE</scope>
    <source>
        <strain evidence="3">Brora</strain>
    </source>
</reference>
<feature type="compositionally biased region" description="Polar residues" evidence="1">
    <location>
        <begin position="20"/>
        <end position="32"/>
    </location>
</feature>
<dbReference type="HOGENOM" id="CLU_2797194_0_0_1"/>
<dbReference type="AlphaFoldDB" id="T1JD10"/>
<dbReference type="EMBL" id="JH432088">
    <property type="status" value="NOT_ANNOTATED_CDS"/>
    <property type="molecule type" value="Genomic_DNA"/>
</dbReference>
<name>T1JD10_STRMM</name>
<reference evidence="2" key="2">
    <citation type="submission" date="2015-02" db="UniProtKB">
        <authorList>
            <consortium name="EnsemblMetazoa"/>
        </authorList>
    </citation>
    <scope>IDENTIFICATION</scope>
</reference>